<evidence type="ECO:0000313" key="1">
    <source>
        <dbReference type="EMBL" id="UPK89722.1"/>
    </source>
</evidence>
<proteinExistence type="predicted"/>
<protein>
    <submittedName>
        <fullName evidence="1">Uncharacterized protein</fullName>
    </submittedName>
</protein>
<name>A0ACD3YLB1_FUSSC</name>
<reference evidence="1" key="1">
    <citation type="submission" date="2021-11" db="EMBL/GenBank/DDBJ databases">
        <title>Fusarium solani-melongenae Genome sequencing and assembly.</title>
        <authorList>
            <person name="Xie S."/>
            <person name="Huang L."/>
            <person name="Zhang X."/>
        </authorList>
    </citation>
    <scope>NUCLEOTIDE SEQUENCE</scope>
    <source>
        <strain evidence="1">CRI 24-3</strain>
    </source>
</reference>
<sequence length="166" mass="18705">MVAFAFLGNTLFLTILVAMLTNTFGRIVANKSAEIRFHRTVLIFESVKSDSIFSYPPPLNILALITLLPLKVLNAPILLLIGILERRIQVSKPRNNTSWFRWQFTGFSPHGDVQAVFKANPPSYMSSKINQLDLWDDIPVLKTDVAATSQAVVSQARLWRVIGYPY</sequence>
<dbReference type="EMBL" id="CP090030">
    <property type="protein sequence ID" value="UPK89722.1"/>
    <property type="molecule type" value="Genomic_DNA"/>
</dbReference>
<keyword evidence="2" id="KW-1185">Reference proteome</keyword>
<evidence type="ECO:0000313" key="2">
    <source>
        <dbReference type="Proteomes" id="UP000830768"/>
    </source>
</evidence>
<gene>
    <name evidence="1" type="ORF">LCI18_000657</name>
</gene>
<accession>A0ACD3YLB1</accession>
<organism evidence="1 2">
    <name type="scientific">Fusarium solani subsp. cucurbitae</name>
    <name type="common">Neocosmosporum cucurbitae</name>
    <dbReference type="NCBI Taxonomy" id="2747967"/>
    <lineage>
        <taxon>Eukaryota</taxon>
        <taxon>Fungi</taxon>
        <taxon>Dikarya</taxon>
        <taxon>Ascomycota</taxon>
        <taxon>Pezizomycotina</taxon>
        <taxon>Sordariomycetes</taxon>
        <taxon>Hypocreomycetidae</taxon>
        <taxon>Hypocreales</taxon>
        <taxon>Nectriaceae</taxon>
        <taxon>Fusarium</taxon>
        <taxon>Fusarium solani species complex</taxon>
    </lineage>
</organism>
<dbReference type="Proteomes" id="UP000830768">
    <property type="component" value="Chromosome 1"/>
</dbReference>